<keyword evidence="3" id="KW-1185">Reference proteome</keyword>
<reference evidence="2 3" key="1">
    <citation type="submission" date="2017-10" db="EMBL/GenBank/DDBJ databases">
        <title>Comparative genomics in systemic dimorphic fungi from Ajellomycetaceae.</title>
        <authorList>
            <person name="Munoz J.F."/>
            <person name="Mcewen J.G."/>
            <person name="Clay O.K."/>
            <person name="Cuomo C.A."/>
        </authorList>
    </citation>
    <scope>NUCLEOTIDE SEQUENCE [LARGE SCALE GENOMIC DNA]</scope>
    <source>
        <strain evidence="2 3">UAMH5409</strain>
    </source>
</reference>
<dbReference type="AlphaFoldDB" id="A0A2B7XGN0"/>
<comment type="caution">
    <text evidence="2">The sequence shown here is derived from an EMBL/GenBank/DDBJ whole genome shotgun (WGS) entry which is preliminary data.</text>
</comment>
<evidence type="ECO:0000313" key="2">
    <source>
        <dbReference type="EMBL" id="PGH08070.1"/>
    </source>
</evidence>
<protein>
    <submittedName>
        <fullName evidence="2">Uncharacterized protein</fullName>
    </submittedName>
</protein>
<feature type="region of interest" description="Disordered" evidence="1">
    <location>
        <begin position="49"/>
        <end position="98"/>
    </location>
</feature>
<gene>
    <name evidence="2" type="ORF">AJ79_06069</name>
</gene>
<evidence type="ECO:0000313" key="3">
    <source>
        <dbReference type="Proteomes" id="UP000223968"/>
    </source>
</evidence>
<dbReference type="EMBL" id="PDNB01000104">
    <property type="protein sequence ID" value="PGH08070.1"/>
    <property type="molecule type" value="Genomic_DNA"/>
</dbReference>
<proteinExistence type="predicted"/>
<accession>A0A2B7XGN0</accession>
<sequence length="163" mass="18658">MPLNNMKIHPCHYVLCGFNQTVSEKYTLVSWNQMVEETATWYRQSYQPLHQGRHPDQTKSHSQGNPSDIDPSGSHSQCSPTVSLRAMEPRTRSISNRPSFEAGCLHSESAEICPELTDIHLELVDIHLESVDIRQELIGIHWELAGTHWEHSSPPLTNKRPRR</sequence>
<organism evidence="2 3">
    <name type="scientific">Helicocarpus griseus UAMH5409</name>
    <dbReference type="NCBI Taxonomy" id="1447875"/>
    <lineage>
        <taxon>Eukaryota</taxon>
        <taxon>Fungi</taxon>
        <taxon>Dikarya</taxon>
        <taxon>Ascomycota</taxon>
        <taxon>Pezizomycotina</taxon>
        <taxon>Eurotiomycetes</taxon>
        <taxon>Eurotiomycetidae</taxon>
        <taxon>Onygenales</taxon>
        <taxon>Ajellomycetaceae</taxon>
        <taxon>Helicocarpus</taxon>
    </lineage>
</organism>
<dbReference type="Proteomes" id="UP000223968">
    <property type="component" value="Unassembled WGS sequence"/>
</dbReference>
<feature type="compositionally biased region" description="Polar residues" evidence="1">
    <location>
        <begin position="73"/>
        <end position="82"/>
    </location>
</feature>
<name>A0A2B7XGN0_9EURO</name>
<evidence type="ECO:0000256" key="1">
    <source>
        <dbReference type="SAM" id="MobiDB-lite"/>
    </source>
</evidence>